<dbReference type="AlphaFoldDB" id="A0A4R2ME07"/>
<protein>
    <submittedName>
        <fullName evidence="1">Uncharacterized protein</fullName>
    </submittedName>
</protein>
<gene>
    <name evidence="1" type="ORF">EV684_10573</name>
</gene>
<evidence type="ECO:0000313" key="1">
    <source>
        <dbReference type="EMBL" id="TCP02907.1"/>
    </source>
</evidence>
<evidence type="ECO:0000313" key="2">
    <source>
        <dbReference type="Proteomes" id="UP000295106"/>
    </source>
</evidence>
<dbReference type="RefSeq" id="WP_132646473.1">
    <property type="nucleotide sequence ID" value="NZ_CP181386.1"/>
</dbReference>
<dbReference type="Proteomes" id="UP000295106">
    <property type="component" value="Unassembled WGS sequence"/>
</dbReference>
<name>A0A4R2ME07_RUBGE</name>
<dbReference type="OrthoDB" id="6195523at2"/>
<comment type="caution">
    <text evidence="1">The sequence shown here is derived from an EMBL/GenBank/DDBJ whole genome shotgun (WGS) entry which is preliminary data.</text>
</comment>
<dbReference type="GeneID" id="99684660"/>
<organism evidence="1 2">
    <name type="scientific">Rubrivivax gelatinosus</name>
    <name type="common">Rhodocyclus gelatinosus</name>
    <name type="synonym">Rhodopseudomonas gelatinosa</name>
    <dbReference type="NCBI Taxonomy" id="28068"/>
    <lineage>
        <taxon>Bacteria</taxon>
        <taxon>Pseudomonadati</taxon>
        <taxon>Pseudomonadota</taxon>
        <taxon>Betaproteobacteria</taxon>
        <taxon>Burkholderiales</taxon>
        <taxon>Sphaerotilaceae</taxon>
        <taxon>Rubrivivax</taxon>
    </lineage>
</organism>
<reference evidence="1 2" key="1">
    <citation type="submission" date="2019-03" db="EMBL/GenBank/DDBJ databases">
        <title>Genomic Encyclopedia of Type Strains, Phase IV (KMG-IV): sequencing the most valuable type-strain genomes for metagenomic binning, comparative biology and taxonomic classification.</title>
        <authorList>
            <person name="Goeker M."/>
        </authorList>
    </citation>
    <scope>NUCLEOTIDE SEQUENCE [LARGE SCALE GENOMIC DNA]</scope>
    <source>
        <strain evidence="1 2">DSM 1709</strain>
    </source>
</reference>
<proteinExistence type="predicted"/>
<dbReference type="EMBL" id="SLXD01000005">
    <property type="protein sequence ID" value="TCP02907.1"/>
    <property type="molecule type" value="Genomic_DNA"/>
</dbReference>
<accession>A0A4R2ME07</accession>
<sequence>MRIDIDTLDEAQLLDLNRRIVARLKLLHDMKAHVQMMDFRVGEKVSFQPDGHPVLFGIITKYNRKTVTVITETGMQWNVAPAFLRKLKTVDEAPAAGAVARHHPG</sequence>